<dbReference type="PATRIC" id="fig|1217721.7.peg.716"/>
<evidence type="ECO:0000313" key="1">
    <source>
        <dbReference type="EMBL" id="AIF46370.1"/>
    </source>
</evidence>
<dbReference type="KEGG" id="dja:HY57_03415"/>
<reference evidence="1 2" key="1">
    <citation type="submission" date="2014-07" db="EMBL/GenBank/DDBJ databases">
        <title>Complete Genome Sequence of Dyella japonica Strain A8 Isolated from Malaysian Tropical Soil.</title>
        <authorList>
            <person name="Hui R.K.H."/>
            <person name="Chen J.-W."/>
            <person name="Chan K.-G."/>
            <person name="Leung F.C.C."/>
        </authorList>
    </citation>
    <scope>NUCLEOTIDE SEQUENCE [LARGE SCALE GENOMIC DNA]</scope>
    <source>
        <strain evidence="1 2">A8</strain>
    </source>
</reference>
<keyword evidence="2" id="KW-1185">Reference proteome</keyword>
<dbReference type="HOGENOM" id="CLU_2245676_0_0_6"/>
<dbReference type="Proteomes" id="UP000027987">
    <property type="component" value="Chromosome"/>
</dbReference>
<dbReference type="EMBL" id="CP008884">
    <property type="protein sequence ID" value="AIF46370.1"/>
    <property type="molecule type" value="Genomic_DNA"/>
</dbReference>
<dbReference type="AlphaFoldDB" id="A0A075JXR0"/>
<dbReference type="STRING" id="1217721.HY57_03415"/>
<name>A0A075JXR0_9GAMM</name>
<evidence type="ECO:0000313" key="2">
    <source>
        <dbReference type="Proteomes" id="UP000027987"/>
    </source>
</evidence>
<proteinExistence type="predicted"/>
<gene>
    <name evidence="1" type="ORF">HY57_03415</name>
</gene>
<sequence length="104" mass="11894">MSTGIVIESERPGTIAAHDLYLFRVIEPHVTGNFATLVHMRIDDQWHLIWYPNVSSDRLRSFEVGSKEKGFRRVERWAALHGASLPAQVCGGHGRFSTYETRRL</sequence>
<organism evidence="1 2">
    <name type="scientific">Dyella japonica A8</name>
    <dbReference type="NCBI Taxonomy" id="1217721"/>
    <lineage>
        <taxon>Bacteria</taxon>
        <taxon>Pseudomonadati</taxon>
        <taxon>Pseudomonadota</taxon>
        <taxon>Gammaproteobacteria</taxon>
        <taxon>Lysobacterales</taxon>
        <taxon>Rhodanobacteraceae</taxon>
        <taxon>Dyella</taxon>
    </lineage>
</organism>
<dbReference type="RefSeq" id="WP_019464782.1">
    <property type="nucleotide sequence ID" value="NZ_ALOY01000138.1"/>
</dbReference>
<accession>A0A075JXR0</accession>
<protein>
    <submittedName>
        <fullName evidence="1">Uncharacterized protein</fullName>
    </submittedName>
</protein>